<dbReference type="EMBL" id="CDMC01000005">
    <property type="protein sequence ID" value="CEL05168.1"/>
    <property type="molecule type" value="Genomic_DNA"/>
</dbReference>
<dbReference type="OrthoDB" id="4232400at2759"/>
<evidence type="ECO:0000313" key="2">
    <source>
        <dbReference type="EMBL" id="CEL05168.1"/>
    </source>
</evidence>
<feature type="compositionally biased region" description="Basic and acidic residues" evidence="1">
    <location>
        <begin position="29"/>
        <end position="42"/>
    </location>
</feature>
<protein>
    <submittedName>
        <fullName evidence="2">Uncharacterized protein</fullName>
    </submittedName>
</protein>
<feature type="region of interest" description="Disordered" evidence="1">
    <location>
        <begin position="1"/>
        <end position="115"/>
    </location>
</feature>
<keyword evidence="3" id="KW-1185">Reference proteome</keyword>
<accession>A0A0U5G025</accession>
<dbReference type="PANTHER" id="PTHR40628">
    <property type="entry name" value="CHROMO DOMAIN-CONTAINING PROTEIN"/>
    <property type="match status" value="1"/>
</dbReference>
<feature type="region of interest" description="Disordered" evidence="1">
    <location>
        <begin position="187"/>
        <end position="237"/>
    </location>
</feature>
<evidence type="ECO:0000313" key="3">
    <source>
        <dbReference type="Proteomes" id="UP000054771"/>
    </source>
</evidence>
<feature type="compositionally biased region" description="Basic residues" evidence="1">
    <location>
        <begin position="1"/>
        <end position="15"/>
    </location>
</feature>
<sequence>MVKKGKAAPQKRKSPPQKAEAPARKKARTQKEEATAEERGSKEEEETPFKAAAVPHQKEEAPIRDEGRRSQKEETPNAAPQMTRRSSSQMNEVAPAPQQKARIQEAPLEERGCQNDDILKAAEALEALRQMRAAFPRVEASHQVRNVQAQEALHDKTTQIEPRVQTSGAPGGERGSLQVATFRIAKAPPKADAPPQNGPRTQKEAPREKAGPRAETSKAPEAPGSSHQEKGAPPDKVALKQGEPAKLQAPLREERCWDWILVFGNVHYAVDRCSFVEYRPLRRHCTSAVCGHLVLVAGVGTVVLKLPSTPKEGALVRTVTLTNVLHIPSALSNGFSLSAWSQAGGSFVGRKGVSCGRDKQNLPCWFTQRICGLEKLVLDGNPQGTSLLASHGPRLLDLFFTEELLRKINSEAP</sequence>
<proteinExistence type="predicted"/>
<evidence type="ECO:0000256" key="1">
    <source>
        <dbReference type="SAM" id="MobiDB-lite"/>
    </source>
</evidence>
<dbReference type="PANTHER" id="PTHR40628:SF1">
    <property type="entry name" value="CHROMO DOMAIN-CONTAINING PROTEIN"/>
    <property type="match status" value="1"/>
</dbReference>
<organism evidence="2 3">
    <name type="scientific">Aspergillus calidoustus</name>
    <dbReference type="NCBI Taxonomy" id="454130"/>
    <lineage>
        <taxon>Eukaryota</taxon>
        <taxon>Fungi</taxon>
        <taxon>Dikarya</taxon>
        <taxon>Ascomycota</taxon>
        <taxon>Pezizomycotina</taxon>
        <taxon>Eurotiomycetes</taxon>
        <taxon>Eurotiomycetidae</taxon>
        <taxon>Eurotiales</taxon>
        <taxon>Aspergillaceae</taxon>
        <taxon>Aspergillus</taxon>
        <taxon>Aspergillus subgen. Nidulantes</taxon>
    </lineage>
</organism>
<reference evidence="3" key="1">
    <citation type="journal article" date="2016" name="Genome Announc.">
        <title>Draft genome sequences of fungus Aspergillus calidoustus.</title>
        <authorList>
            <person name="Horn F."/>
            <person name="Linde J."/>
            <person name="Mattern D.J."/>
            <person name="Walther G."/>
            <person name="Guthke R."/>
            <person name="Scherlach K."/>
            <person name="Martin K."/>
            <person name="Brakhage A.A."/>
            <person name="Petzke L."/>
            <person name="Valiante V."/>
        </authorList>
    </citation>
    <scope>NUCLEOTIDE SEQUENCE [LARGE SCALE GENOMIC DNA]</scope>
    <source>
        <strain evidence="3">SF006504</strain>
    </source>
</reference>
<gene>
    <name evidence="2" type="ORF">ASPCAL06287</name>
</gene>
<dbReference type="AlphaFoldDB" id="A0A0U5G025"/>
<dbReference type="Proteomes" id="UP000054771">
    <property type="component" value="Unassembled WGS sequence"/>
</dbReference>
<name>A0A0U5G025_ASPCI</name>
<feature type="compositionally biased region" description="Polar residues" evidence="1">
    <location>
        <begin position="78"/>
        <end position="91"/>
    </location>
</feature>
<feature type="region of interest" description="Disordered" evidence="1">
    <location>
        <begin position="149"/>
        <end position="175"/>
    </location>
</feature>
<feature type="compositionally biased region" description="Basic and acidic residues" evidence="1">
    <location>
        <begin position="56"/>
        <end position="75"/>
    </location>
</feature>
<feature type="compositionally biased region" description="Basic and acidic residues" evidence="1">
    <location>
        <begin position="201"/>
        <end position="218"/>
    </location>
</feature>